<gene>
    <name evidence="4" type="ORF">PPSIR1_15960</name>
</gene>
<dbReference type="PANTHER" id="PTHR44103:SF1">
    <property type="entry name" value="PROPROTEIN CONVERTASE P"/>
    <property type="match status" value="1"/>
</dbReference>
<feature type="signal peptide" evidence="3">
    <location>
        <begin position="1"/>
        <end position="26"/>
    </location>
</feature>
<dbReference type="eggNOG" id="COG1572">
    <property type="taxonomic scope" value="Bacteria"/>
</dbReference>
<name>A6GAS0_9BACT</name>
<protein>
    <submittedName>
        <fullName evidence="4">FG-GAP repeat/HVR domain protein</fullName>
    </submittedName>
</protein>
<accession>A6GAS0</accession>
<evidence type="ECO:0000256" key="1">
    <source>
        <dbReference type="ARBA" id="ARBA00022729"/>
    </source>
</evidence>
<sequence length="570" mass="59750">MDCADLRPALRLLSPLVILALVGACADDTPSEGGADEVGSESTSADESSEDSESGESASEASESSSAEDTSTGTSESSSEDSESTSDEGTIFDVGAQPDLRDPGEICTVPDEELDALPPCEEAAAADSFDPVVQWDWSGEGLHVNAITTPLVANLTDDNDDGAVDLCDVPDIVVMTHDGLNNAPERLWVFDGATGEIHWDLDAGLRFSQVPAIGDVDDDGLPEIVAVTAAGQLQIISNEGAVQSTANPGWLSSFAPALGLADFDNDGDAEIYAGGGVLDHTGATVFHVANEGLVFYHTSAAADLDGDGDLELIVGRNAYHHDGSSYYSHPQLVPGHAAVGDLDDDGLPEVLVSGAQGVSLIEHDGTLTLAQQTPSGDPPVSNNWWRPTAIHDFTANGEAEFAISSANNYNVIRGDFSLVWSAPVADLTGIAAGTAFDFLGDGSAEAIYGDEDFLFVFDDSGDAIFQVPRASRTTTEYPVVADVDNDGSAEIVVVSESELPGGAATVQVIGDAEDRWVPARRIWNQHGYHVTNVREDGTLPQFEPPAWEAQNTYRTQAQAEDGVCLPEPQG</sequence>
<evidence type="ECO:0000256" key="2">
    <source>
        <dbReference type="SAM" id="MobiDB-lite"/>
    </source>
</evidence>
<feature type="chain" id="PRO_5002695328" evidence="3">
    <location>
        <begin position="27"/>
        <end position="570"/>
    </location>
</feature>
<dbReference type="STRING" id="391625.PPSIR1_15960"/>
<dbReference type="EMBL" id="ABCS01000053">
    <property type="protein sequence ID" value="EDM77011.1"/>
    <property type="molecule type" value="Genomic_DNA"/>
</dbReference>
<reference evidence="4 5" key="1">
    <citation type="submission" date="2007-06" db="EMBL/GenBank/DDBJ databases">
        <authorList>
            <person name="Shimkets L."/>
            <person name="Ferriera S."/>
            <person name="Johnson J."/>
            <person name="Kravitz S."/>
            <person name="Beeson K."/>
            <person name="Sutton G."/>
            <person name="Rogers Y.-H."/>
            <person name="Friedman R."/>
            <person name="Frazier M."/>
            <person name="Venter J.C."/>
        </authorList>
    </citation>
    <scope>NUCLEOTIDE SEQUENCE [LARGE SCALE GENOMIC DNA]</scope>
    <source>
        <strain evidence="4 5">SIR-1</strain>
    </source>
</reference>
<dbReference type="OrthoDB" id="5485287at2"/>
<evidence type="ECO:0000313" key="5">
    <source>
        <dbReference type="Proteomes" id="UP000005801"/>
    </source>
</evidence>
<dbReference type="AlphaFoldDB" id="A6GAS0"/>
<dbReference type="RefSeq" id="WP_006973812.1">
    <property type="nucleotide sequence ID" value="NZ_ABCS01000053.1"/>
</dbReference>
<dbReference type="PANTHER" id="PTHR44103">
    <property type="entry name" value="PROPROTEIN CONVERTASE P"/>
    <property type="match status" value="1"/>
</dbReference>
<dbReference type="Proteomes" id="UP000005801">
    <property type="component" value="Unassembled WGS sequence"/>
</dbReference>
<proteinExistence type="predicted"/>
<evidence type="ECO:0000256" key="3">
    <source>
        <dbReference type="SAM" id="SignalP"/>
    </source>
</evidence>
<evidence type="ECO:0000313" key="4">
    <source>
        <dbReference type="EMBL" id="EDM77011.1"/>
    </source>
</evidence>
<dbReference type="InterPro" id="IPR013517">
    <property type="entry name" value="FG-GAP"/>
</dbReference>
<keyword evidence="1 3" id="KW-0732">Signal</keyword>
<keyword evidence="5" id="KW-1185">Reference proteome</keyword>
<dbReference type="PROSITE" id="PS51257">
    <property type="entry name" value="PROKAR_LIPOPROTEIN"/>
    <property type="match status" value="1"/>
</dbReference>
<dbReference type="SUPFAM" id="SSF69318">
    <property type="entry name" value="Integrin alpha N-terminal domain"/>
    <property type="match status" value="2"/>
</dbReference>
<dbReference type="InterPro" id="IPR028994">
    <property type="entry name" value="Integrin_alpha_N"/>
</dbReference>
<organism evidence="4 5">
    <name type="scientific">Plesiocystis pacifica SIR-1</name>
    <dbReference type="NCBI Taxonomy" id="391625"/>
    <lineage>
        <taxon>Bacteria</taxon>
        <taxon>Pseudomonadati</taxon>
        <taxon>Myxococcota</taxon>
        <taxon>Polyangia</taxon>
        <taxon>Nannocystales</taxon>
        <taxon>Nannocystaceae</taxon>
        <taxon>Plesiocystis</taxon>
    </lineage>
</organism>
<comment type="caution">
    <text evidence="4">The sequence shown here is derived from an EMBL/GenBank/DDBJ whole genome shotgun (WGS) entry which is preliminary data.</text>
</comment>
<feature type="region of interest" description="Disordered" evidence="2">
    <location>
        <begin position="26"/>
        <end position="107"/>
    </location>
</feature>
<dbReference type="Pfam" id="PF13517">
    <property type="entry name" value="FG-GAP_3"/>
    <property type="match status" value="1"/>
</dbReference>
<feature type="compositionally biased region" description="Low complexity" evidence="2">
    <location>
        <begin position="55"/>
        <end position="77"/>
    </location>
</feature>